<dbReference type="EMBL" id="AYUF01000486">
    <property type="protein sequence ID" value="ETK01281.1"/>
    <property type="molecule type" value="Genomic_DNA"/>
</dbReference>
<organism evidence="1 2">
    <name type="scientific">Tannerella sp. oral taxon BU063 isolate Cell 2</name>
    <dbReference type="NCBI Taxonomy" id="1411148"/>
    <lineage>
        <taxon>Bacteria</taxon>
        <taxon>Pseudomonadati</taxon>
        <taxon>Bacteroidota</taxon>
        <taxon>Bacteroidia</taxon>
        <taxon>Bacteroidales</taxon>
        <taxon>Tannerellaceae</taxon>
        <taxon>Tannerella</taxon>
    </lineage>
</organism>
<gene>
    <name evidence="1" type="ORF">N425_10560</name>
</gene>
<proteinExistence type="predicted"/>
<accession>W2C4B0</accession>
<sequence>MNKESAPCGGLTFFCLLSPSQDKKRRKRQKKNTLNFHFPNDLEELIPVKAAIPRVPSQAILIKYSNPRPSGIPVLGRFFNPNASA</sequence>
<name>W2C4B0_9BACT</name>
<evidence type="ECO:0000313" key="2">
    <source>
        <dbReference type="Proteomes" id="UP000018837"/>
    </source>
</evidence>
<reference evidence="1 2" key="1">
    <citation type="submission" date="2013-11" db="EMBL/GenBank/DDBJ databases">
        <title>Single cell genomics of uncultured Tannerella BU063 (oral taxon 286).</title>
        <authorList>
            <person name="Beall C.J."/>
            <person name="Campbell A.G."/>
            <person name="Griffen A.L."/>
            <person name="Podar M."/>
            <person name="Leys E.J."/>
        </authorList>
    </citation>
    <scope>NUCLEOTIDE SEQUENCE [LARGE SCALE GENOMIC DNA]</scope>
    <source>
        <strain evidence="1">Cell 2</strain>
    </source>
</reference>
<dbReference type="Proteomes" id="UP000018837">
    <property type="component" value="Unassembled WGS sequence"/>
</dbReference>
<comment type="caution">
    <text evidence="1">The sequence shown here is derived from an EMBL/GenBank/DDBJ whole genome shotgun (WGS) entry which is preliminary data.</text>
</comment>
<evidence type="ECO:0000313" key="1">
    <source>
        <dbReference type="EMBL" id="ETK01281.1"/>
    </source>
</evidence>
<protein>
    <submittedName>
        <fullName evidence="1">Uncharacterized protein</fullName>
    </submittedName>
</protein>
<dbReference type="AlphaFoldDB" id="W2C4B0"/>